<keyword evidence="2" id="KW-0732">Signal</keyword>
<sequence length="1010" mass="103735">MAKRMIKFTPIAASVALTLGLTACGTDNDRNTYVPPVESFSATGEAQFSVEVTGKAVKGAMKGAVVSVTTLDDSGQSVPVAFRSAASAEAETFSEEGLSQDAADAAVEASKQASNPDVVTDESGRYSIYLESDFTGPVYITVKTSAEGDDSFLRCDAYVGCGDYDEAPEADDVNDGDTKIEFGEWYKTDLELSVVKYIPAVEADTSGASGIAGEENVDSSYKANATFLTTLVASILIESGASIDESAIASASLDTVIQVLGPDAALLLSSIIGDLSNGGAVDLSEVDGEEELSEGILAIAQLSSSIQGLPSIADVMSSIKAGIQSGQFKNNTDEGIAAIATMLQSAVTSTSNVFVAIATGSEDDIKAALEAAYAAKIPAPSAGEIVAFAANSADIAKKAKEAKDKAVKNGAATDAGLAVAAEKVKKALEVIGCTDSGCTVDEDFYVALAAALTAEITASQTSLTALEMDIDSAESSLEDVQAMGGDALTADNAAAFVSAVTLLKNEADTAGLSVKAGSIYVKSQGYVTAANALVAESSDYQQVLDSATSLNTDALTAVTDAVAYDVALAALVVEADAAIEDFDIELAAAKLVAEDTADVADVKKTAADMAEATSTSALATAEDAMVDTAENAAEAQELAMNAVEAASEFAAAVDALEIAIAQALAAANDYLELEGEGAQAMVDALVAMQTAAEAQGELANEQFVTAYNLQITAEEAVAKFAVLTSVKATSESLSTMTVLTNTGGQAVIDAADVLADVIDELADMGNSGEGTSTRQPEWDYNYSLDDLTLVLTNDTTDEMISAAASYQGEQLVVAWGATLVGGDATVELMTADSQANALTDCVDFAAGTIDETQIDSCLIFTFDGEVDADTVDDAEIVNTETWNHVEIMDGESGFAGMLNITANDATDMGTVTLEGMSGDLDFKVMGMVDSSGDEDESTLDVMVKGDTAMGYTLSLTGMESEGYTGDVKAMYNGEMMSFGTATKVTNGVSITYIDGDVVPYTDVDLIDASK</sequence>
<gene>
    <name evidence="4" type="ORF">PCAR9_A30329</name>
    <name evidence="3" type="ORF">PCARR_a3116</name>
</gene>
<dbReference type="Proteomes" id="UP000238288">
    <property type="component" value="Chromosome PCAR9a"/>
</dbReference>
<keyword evidence="6" id="KW-1185">Reference proteome</keyword>
<dbReference type="EMBL" id="LT965928">
    <property type="protein sequence ID" value="SOU41162.1"/>
    <property type="molecule type" value="Genomic_DNA"/>
</dbReference>
<feature type="signal peptide" evidence="2">
    <location>
        <begin position="1"/>
        <end position="23"/>
    </location>
</feature>
<organism evidence="4 5">
    <name type="scientific">Pseudoalteromonas carrageenovora IAM 12662</name>
    <dbReference type="NCBI Taxonomy" id="1314868"/>
    <lineage>
        <taxon>Bacteria</taxon>
        <taxon>Pseudomonadati</taxon>
        <taxon>Pseudomonadota</taxon>
        <taxon>Gammaproteobacteria</taxon>
        <taxon>Alteromonadales</taxon>
        <taxon>Pseudoalteromonadaceae</taxon>
        <taxon>Pseudoalteromonas</taxon>
    </lineage>
</organism>
<evidence type="ECO:0000256" key="1">
    <source>
        <dbReference type="SAM" id="Coils"/>
    </source>
</evidence>
<dbReference type="OrthoDB" id="6315870at2"/>
<name>A0A2K4XA14_PSEVC</name>
<evidence type="ECO:0008006" key="7">
    <source>
        <dbReference type="Google" id="ProtNLM"/>
    </source>
</evidence>
<evidence type="ECO:0000313" key="4">
    <source>
        <dbReference type="EMBL" id="SOU41162.1"/>
    </source>
</evidence>
<proteinExistence type="predicted"/>
<feature type="coiled-coil region" evidence="1">
    <location>
        <begin position="618"/>
        <end position="646"/>
    </location>
</feature>
<dbReference type="PROSITE" id="PS51257">
    <property type="entry name" value="PROKAR_LIPOPROTEIN"/>
    <property type="match status" value="1"/>
</dbReference>
<evidence type="ECO:0000313" key="6">
    <source>
        <dbReference type="Proteomes" id="UP000615003"/>
    </source>
</evidence>
<dbReference type="AlphaFoldDB" id="A0A2K4XA14"/>
<feature type="chain" id="PRO_5014477326" description="Lipoprotein" evidence="2">
    <location>
        <begin position="24"/>
        <end position="1010"/>
    </location>
</feature>
<dbReference type="Proteomes" id="UP000615003">
    <property type="component" value="Unassembled WGS sequence"/>
</dbReference>
<keyword evidence="1" id="KW-0175">Coiled coil</keyword>
<reference evidence="4 5" key="2">
    <citation type="submission" date="2017-11" db="EMBL/GenBank/DDBJ databases">
        <authorList>
            <person name="Han C.G."/>
        </authorList>
    </citation>
    <scope>NUCLEOTIDE SEQUENCE [LARGE SCALE GENOMIC DNA]</scope>
    <source>
        <strain evidence="5">ATCC 43555</strain>
        <strain evidence="4">ATCC43555</strain>
    </source>
</reference>
<dbReference type="RefSeq" id="WP_104642819.1">
    <property type="nucleotide sequence ID" value="NZ_AQGW01000014.1"/>
</dbReference>
<accession>A0A2K4XA14</accession>
<reference evidence="3 6" key="1">
    <citation type="submission" date="2015-06" db="EMBL/GenBank/DDBJ databases">
        <title>Genome sequence of Pseudoalteromonas carrageenovora.</title>
        <authorList>
            <person name="Xie B.-B."/>
            <person name="Rong J.-C."/>
            <person name="Qin Q.-L."/>
            <person name="Zhang Y.-Z."/>
        </authorList>
    </citation>
    <scope>NUCLEOTIDE SEQUENCE [LARGE SCALE GENOMIC DNA]</scope>
    <source>
        <strain evidence="3 6">IAM 12662</strain>
    </source>
</reference>
<evidence type="ECO:0000256" key="2">
    <source>
        <dbReference type="SAM" id="SignalP"/>
    </source>
</evidence>
<dbReference type="EMBL" id="AQGW01000014">
    <property type="protein sequence ID" value="MBE0381361.1"/>
    <property type="molecule type" value="Genomic_DNA"/>
</dbReference>
<dbReference type="GeneID" id="93663821"/>
<protein>
    <recommendedName>
        <fullName evidence="7">Lipoprotein</fullName>
    </recommendedName>
</protein>
<evidence type="ECO:0000313" key="5">
    <source>
        <dbReference type="Proteomes" id="UP000238288"/>
    </source>
</evidence>
<evidence type="ECO:0000313" key="3">
    <source>
        <dbReference type="EMBL" id="MBE0381361.1"/>
    </source>
</evidence>